<keyword evidence="8" id="KW-1185">Reference proteome</keyword>
<dbReference type="CDD" id="cd00609">
    <property type="entry name" value="AAT_like"/>
    <property type="match status" value="1"/>
</dbReference>
<dbReference type="GO" id="GO:0008483">
    <property type="term" value="F:transaminase activity"/>
    <property type="evidence" value="ECO:0007669"/>
    <property type="project" value="UniProtKB-KW"/>
</dbReference>
<sequence length="391" mass="41934">MTAPVRALSLAELRERTSEKWREYPEEVLPLFVAEMDFALAPAITAALERAVRIGDTGYVASRTPLAAAYTAFAQRRFDWAPDPAGMRSTADVSMGIVEILRRVVEPGERVIVNPPVYPPFFDLVSEAGGVVERVPLRETGGGWQLDLDGIAAALASGVRAVLLCNPHNPTGTVHSAESLRALAELADRHGATVVSDEIHAPLVQPHAQFTPFLSTGPAAERVGFAVVSASKAFNLAGLKCALMVAASPERRALLRGLPVEVEWRTGQFGLLAAVAAFAPESDTWLDGLLSTLDQNRRLLADLLATHLPGARYRMPDAGYLAWIDLTELGWGANPSRRILREAKVALNAGPTFGTEGAGHVRLNFGTSPEILTEAVLRIAGLRDADGETSR</sequence>
<dbReference type="SUPFAM" id="SSF53383">
    <property type="entry name" value="PLP-dependent transferases"/>
    <property type="match status" value="1"/>
</dbReference>
<keyword evidence="7" id="KW-0808">Transferase</keyword>
<keyword evidence="7" id="KW-0032">Aminotransferase</keyword>
<dbReference type="InterPro" id="IPR015424">
    <property type="entry name" value="PyrdxlP-dep_Trfase"/>
</dbReference>
<name>A0ABU8L8C0_9MICO</name>
<keyword evidence="3" id="KW-0663">Pyridoxal phosphate</keyword>
<dbReference type="PANTHER" id="PTHR43525:SF2">
    <property type="entry name" value="CYSTATHIONINE BETA-LYASE-RELATED"/>
    <property type="match status" value="1"/>
</dbReference>
<gene>
    <name evidence="7" type="ORF">WDU99_01355</name>
</gene>
<evidence type="ECO:0000313" key="8">
    <source>
        <dbReference type="Proteomes" id="UP001371224"/>
    </source>
</evidence>
<accession>A0ABU8L8C0</accession>
<evidence type="ECO:0000256" key="1">
    <source>
        <dbReference type="ARBA" id="ARBA00001933"/>
    </source>
</evidence>
<evidence type="ECO:0000256" key="2">
    <source>
        <dbReference type="ARBA" id="ARBA00012224"/>
    </source>
</evidence>
<evidence type="ECO:0000259" key="6">
    <source>
        <dbReference type="Pfam" id="PF00155"/>
    </source>
</evidence>
<comment type="similarity">
    <text evidence="5">Belongs to the class-II pyridoxal-phosphate-dependent aminotransferase family. MalY/PatB cystathionine beta-lyase subfamily.</text>
</comment>
<dbReference type="InterPro" id="IPR004839">
    <property type="entry name" value="Aminotransferase_I/II_large"/>
</dbReference>
<proteinExistence type="inferred from homology"/>
<dbReference type="InterPro" id="IPR015422">
    <property type="entry name" value="PyrdxlP-dep_Trfase_small"/>
</dbReference>
<dbReference type="Gene3D" id="3.40.640.10">
    <property type="entry name" value="Type I PLP-dependent aspartate aminotransferase-like (Major domain)"/>
    <property type="match status" value="1"/>
</dbReference>
<protein>
    <recommendedName>
        <fullName evidence="2">cysteine-S-conjugate beta-lyase</fullName>
        <ecNumber evidence="2">4.4.1.13</ecNumber>
    </recommendedName>
</protein>
<comment type="caution">
    <text evidence="7">The sequence shown here is derived from an EMBL/GenBank/DDBJ whole genome shotgun (WGS) entry which is preliminary data.</text>
</comment>
<dbReference type="PANTHER" id="PTHR43525">
    <property type="entry name" value="PROTEIN MALY"/>
    <property type="match status" value="1"/>
</dbReference>
<dbReference type="Proteomes" id="UP001371224">
    <property type="component" value="Unassembled WGS sequence"/>
</dbReference>
<evidence type="ECO:0000256" key="4">
    <source>
        <dbReference type="ARBA" id="ARBA00023239"/>
    </source>
</evidence>
<dbReference type="Gene3D" id="3.90.1150.10">
    <property type="entry name" value="Aspartate Aminotransferase, domain 1"/>
    <property type="match status" value="1"/>
</dbReference>
<dbReference type="EC" id="4.4.1.13" evidence="2"/>
<keyword evidence="4" id="KW-0456">Lyase</keyword>
<comment type="cofactor">
    <cofactor evidence="1">
        <name>pyridoxal 5'-phosphate</name>
        <dbReference type="ChEBI" id="CHEBI:597326"/>
    </cofactor>
</comment>
<dbReference type="InterPro" id="IPR015421">
    <property type="entry name" value="PyrdxlP-dep_Trfase_major"/>
</dbReference>
<dbReference type="RefSeq" id="WP_337330635.1">
    <property type="nucleotide sequence ID" value="NZ_JBBDGM010000001.1"/>
</dbReference>
<evidence type="ECO:0000256" key="3">
    <source>
        <dbReference type="ARBA" id="ARBA00022898"/>
    </source>
</evidence>
<organism evidence="7 8">
    <name type="scientific">Microbacterium bandirmense</name>
    <dbReference type="NCBI Taxonomy" id="3122050"/>
    <lineage>
        <taxon>Bacteria</taxon>
        <taxon>Bacillati</taxon>
        <taxon>Actinomycetota</taxon>
        <taxon>Actinomycetes</taxon>
        <taxon>Micrococcales</taxon>
        <taxon>Microbacteriaceae</taxon>
        <taxon>Microbacterium</taxon>
    </lineage>
</organism>
<dbReference type="Pfam" id="PF00155">
    <property type="entry name" value="Aminotran_1_2"/>
    <property type="match status" value="1"/>
</dbReference>
<evidence type="ECO:0000256" key="5">
    <source>
        <dbReference type="ARBA" id="ARBA00037974"/>
    </source>
</evidence>
<reference evidence="7 8" key="1">
    <citation type="submission" date="2024-02" db="EMBL/GenBank/DDBJ databases">
        <authorList>
            <person name="Saticioglu I.B."/>
        </authorList>
    </citation>
    <scope>NUCLEOTIDE SEQUENCE [LARGE SCALE GENOMIC DNA]</scope>
    <source>
        <strain evidence="7 8">Mu-80</strain>
    </source>
</reference>
<feature type="domain" description="Aminotransferase class I/classII large" evidence="6">
    <location>
        <begin position="100"/>
        <end position="379"/>
    </location>
</feature>
<dbReference type="EMBL" id="JBBDGM010000001">
    <property type="protein sequence ID" value="MEJ1086958.1"/>
    <property type="molecule type" value="Genomic_DNA"/>
</dbReference>
<evidence type="ECO:0000313" key="7">
    <source>
        <dbReference type="EMBL" id="MEJ1086958.1"/>
    </source>
</evidence>
<dbReference type="InterPro" id="IPR051798">
    <property type="entry name" value="Class-II_PLP-Dep_Aminotrans"/>
</dbReference>